<dbReference type="KEGG" id="tin:Tint_1529"/>
<keyword evidence="3" id="KW-0540">Nuclease</keyword>
<dbReference type="GO" id="GO:0009307">
    <property type="term" value="P:DNA restriction-modification system"/>
    <property type="evidence" value="ECO:0007669"/>
    <property type="project" value="InterPro"/>
</dbReference>
<dbReference type="HOGENOM" id="CLU_050636_1_0_4"/>
<dbReference type="BioCyc" id="TINT75379:TINT_RS07655-MONOMER"/>
<dbReference type="PANTHER" id="PTHR30015:SF7">
    <property type="entry name" value="TYPE IV METHYL-DIRECTED RESTRICTION ENZYME ECOKMRR"/>
    <property type="match status" value="1"/>
</dbReference>
<dbReference type="EMBL" id="CP002021">
    <property type="protein sequence ID" value="ADG30910.1"/>
    <property type="molecule type" value="Genomic_DNA"/>
</dbReference>
<evidence type="ECO:0000259" key="2">
    <source>
        <dbReference type="Pfam" id="PF04471"/>
    </source>
</evidence>
<gene>
    <name evidence="3" type="ordered locus">Tint_1529</name>
</gene>
<evidence type="ECO:0000256" key="1">
    <source>
        <dbReference type="SAM" id="Phobius"/>
    </source>
</evidence>
<dbReference type="eggNOG" id="COG1715">
    <property type="taxonomic scope" value="Bacteria"/>
</dbReference>
<evidence type="ECO:0000313" key="3">
    <source>
        <dbReference type="EMBL" id="ADG30910.1"/>
    </source>
</evidence>
<feature type="transmembrane region" description="Helical" evidence="1">
    <location>
        <begin position="44"/>
        <end position="64"/>
    </location>
</feature>
<keyword evidence="3" id="KW-0378">Hydrolase</keyword>
<organism evidence="3">
    <name type="scientific">Thiomonas intermedia (strain K12)</name>
    <name type="common">Thiobacillus intermedius</name>
    <dbReference type="NCBI Taxonomy" id="75379"/>
    <lineage>
        <taxon>Bacteria</taxon>
        <taxon>Pseudomonadati</taxon>
        <taxon>Pseudomonadota</taxon>
        <taxon>Betaproteobacteria</taxon>
        <taxon>Burkholderiales</taxon>
        <taxon>Thiomonas</taxon>
    </lineage>
</organism>
<dbReference type="STRING" id="75379.Tint_1529"/>
<dbReference type="Pfam" id="PF04471">
    <property type="entry name" value="Mrr_cat"/>
    <property type="match status" value="1"/>
</dbReference>
<keyword evidence="3" id="KW-0255">Endonuclease</keyword>
<keyword evidence="1" id="KW-0472">Membrane</keyword>
<dbReference type="SUPFAM" id="SSF52980">
    <property type="entry name" value="Restriction endonuclease-like"/>
    <property type="match status" value="1"/>
</dbReference>
<dbReference type="AlphaFoldDB" id="D5X1B4"/>
<dbReference type="InterPro" id="IPR011856">
    <property type="entry name" value="tRNA_endonuc-like_dom_sf"/>
</dbReference>
<keyword evidence="1" id="KW-0812">Transmembrane</keyword>
<dbReference type="GO" id="GO:0015666">
    <property type="term" value="F:restriction endodeoxyribonuclease activity"/>
    <property type="evidence" value="ECO:0007669"/>
    <property type="project" value="TreeGrafter"/>
</dbReference>
<keyword evidence="1" id="KW-1133">Transmembrane helix</keyword>
<dbReference type="PANTHER" id="PTHR30015">
    <property type="entry name" value="MRR RESTRICTION SYSTEM PROTEIN"/>
    <property type="match status" value="1"/>
</dbReference>
<dbReference type="GO" id="GO:0003677">
    <property type="term" value="F:DNA binding"/>
    <property type="evidence" value="ECO:0007669"/>
    <property type="project" value="InterPro"/>
</dbReference>
<name>D5X1B4_THIK1</name>
<dbReference type="InterPro" id="IPR052906">
    <property type="entry name" value="Type_IV_Methyl-Rstrct_Enzyme"/>
</dbReference>
<dbReference type="InterPro" id="IPR011335">
    <property type="entry name" value="Restrct_endonuc-II-like"/>
</dbReference>
<dbReference type="REBASE" id="24131">
    <property type="entry name" value="TinMrr2P"/>
</dbReference>
<dbReference type="InterPro" id="IPR007560">
    <property type="entry name" value="Restrct_endonuc_IV_Mrr"/>
</dbReference>
<feature type="domain" description="Restriction endonuclease type IV Mrr" evidence="2">
    <location>
        <begin position="132"/>
        <end position="242"/>
    </location>
</feature>
<dbReference type="Gene3D" id="3.40.1350.10">
    <property type="match status" value="1"/>
</dbReference>
<protein>
    <submittedName>
        <fullName evidence="3">Restriction endonuclease</fullName>
    </submittedName>
</protein>
<sequence>MMARRRKSKSLGEMGLTLLAIGVGVLVALTFLQSSPLTIMFEAFRPWAWLAVALGAFFLGLHVLPSNRGKGLDWTPVEPVFGSRRTAPPRPADQPSGVLIDDDIRNRWRPPERAPDAAAPPTVWTQAVFDLIEWRRFEALCEALLQHEGHITSSQAFGADGGIDVRLYSDSTKSQLTGIVQCKNWSGKKIGEVQIREFLGLKTDHRVATAIYFTSSTFMPAAQELASRHDLTLIDGSRLLRRIQAQPAEVQQHLLAIATDGDFWRVTCVNCGSKMTLKTNSTNGTRFWACGRCRHTMPARQNEGLA</sequence>
<proteinExistence type="predicted"/>
<reference evidence="3" key="1">
    <citation type="submission" date="2010-04" db="EMBL/GenBank/DDBJ databases">
        <title>Complete sequence of Thiomonas intermedia K12.</title>
        <authorList>
            <consortium name="US DOE Joint Genome Institute"/>
            <person name="Lucas S."/>
            <person name="Copeland A."/>
            <person name="Lapidus A."/>
            <person name="Cheng J.-F."/>
            <person name="Bruce D."/>
            <person name="Goodwin L."/>
            <person name="Pitluck S."/>
            <person name="Davenport K."/>
            <person name="Detter J.C."/>
            <person name="Han C."/>
            <person name="Tapia R."/>
            <person name="Land M."/>
            <person name="Hauser L."/>
            <person name="Kyrpides N."/>
            <person name="Ovchinnikova G."/>
            <person name="Kerfeld C.A."/>
            <person name="Cannon G.C."/>
            <person name="Heinhorst S."/>
            <person name="Woyke T."/>
        </authorList>
    </citation>
    <scope>NUCLEOTIDE SEQUENCE [LARGE SCALE GENOMIC DNA]</scope>
    <source>
        <strain evidence="3">K12</strain>
    </source>
</reference>
<accession>D5X1B4</accession>